<evidence type="ECO:0000256" key="1">
    <source>
        <dbReference type="ARBA" id="ARBA00004141"/>
    </source>
</evidence>
<sequence>TLGIVFGDIGTSPLYVIRAILGNKEINTLLVYGGVSSVFWTLTFQTTIKYVFITLKADNHGEGGIFALYQSVKKYGKYLVIPTIIGACTLLADGIITPAISVTSAIEGFSKITPNIPTVPIVIAIISVLFGTQKIGIIFGPVMFIWFGMMFIFGAIQIAYHPDIIKALNPFYAFKFITSSFPISIAGIQTHIHGFWLLGAVFLCTTGAEALYSDLGHVGEKNIKISWIFVKICLVVNYLGQASWLTHKGIKNLTTENPFFEIVPHWFLIPSIIIATLAAIIASQALISGSFTLINEAVNLGLWPKIAIRQPSEIKGQTYIPSINLILWVGCILVVLYFKDSAHMEAAYGLAITLTMLMTTVLLMFFLRYKLKWNKLFVNLIIGIFFIIEFSFFIANLTKFSEGGVISIIISGVFILVMYFIYNGKKETNGFTQYSNLDNYVDLLNALSNDKNIPKYASHLIYLTKTQTSEKIEERIMNSIFSTTPKRADVYWFLHINYVNSPFVLQYKVKEILDNKIIKLDINIGFRITPKCEYYFKQIIKE</sequence>
<keyword evidence="7" id="KW-0406">Ion transport</keyword>
<feature type="domain" description="K+ potassium transporter C-terminal" evidence="11">
    <location>
        <begin position="459"/>
        <end position="541"/>
    </location>
</feature>
<keyword evidence="2" id="KW-0813">Transport</keyword>
<keyword evidence="3" id="KW-0633">Potassium transport</keyword>
<dbReference type="EMBL" id="LR912567">
    <property type="protein sequence ID" value="CAD7254821.1"/>
    <property type="molecule type" value="Genomic_DNA"/>
</dbReference>
<proteinExistence type="predicted"/>
<dbReference type="InterPro" id="IPR053952">
    <property type="entry name" value="K_trans_C"/>
</dbReference>
<evidence type="ECO:0000256" key="2">
    <source>
        <dbReference type="ARBA" id="ARBA00022448"/>
    </source>
</evidence>
<evidence type="ECO:0000259" key="11">
    <source>
        <dbReference type="Pfam" id="PF22776"/>
    </source>
</evidence>
<feature type="transmembrane region" description="Helical" evidence="9">
    <location>
        <begin position="112"/>
        <end position="131"/>
    </location>
</feature>
<dbReference type="PANTHER" id="PTHR30540">
    <property type="entry name" value="OSMOTIC STRESS POTASSIUM TRANSPORTER"/>
    <property type="match status" value="1"/>
</dbReference>
<feature type="transmembrane region" description="Helical" evidence="9">
    <location>
        <begin position="137"/>
        <end position="160"/>
    </location>
</feature>
<feature type="transmembrane region" description="Helical" evidence="9">
    <location>
        <begin position="403"/>
        <end position="422"/>
    </location>
</feature>
<feature type="domain" description="K+ potassium transporter integral membrane" evidence="10">
    <location>
        <begin position="1"/>
        <end position="435"/>
    </location>
</feature>
<keyword evidence="5" id="KW-0630">Potassium</keyword>
<feature type="transmembrane region" description="Helical" evidence="9">
    <location>
        <begin position="350"/>
        <end position="369"/>
    </location>
</feature>
<evidence type="ECO:0000256" key="6">
    <source>
        <dbReference type="ARBA" id="ARBA00022989"/>
    </source>
</evidence>
<dbReference type="Pfam" id="PF02705">
    <property type="entry name" value="K_trans"/>
    <property type="match status" value="1"/>
</dbReference>
<dbReference type="AlphaFoldDB" id="A0A7R9AIS7"/>
<keyword evidence="13" id="KW-1185">Reference proteome</keyword>
<evidence type="ECO:0000256" key="8">
    <source>
        <dbReference type="ARBA" id="ARBA00023136"/>
    </source>
</evidence>
<dbReference type="GO" id="GO:0016020">
    <property type="term" value="C:membrane"/>
    <property type="evidence" value="ECO:0007669"/>
    <property type="project" value="UniProtKB-SubCell"/>
</dbReference>
<feature type="transmembrane region" description="Helical" evidence="9">
    <location>
        <begin position="376"/>
        <end position="397"/>
    </location>
</feature>
<dbReference type="InterPro" id="IPR053951">
    <property type="entry name" value="K_trans_N"/>
</dbReference>
<dbReference type="OrthoDB" id="504708at2759"/>
<evidence type="ECO:0000256" key="4">
    <source>
        <dbReference type="ARBA" id="ARBA00022692"/>
    </source>
</evidence>
<dbReference type="Pfam" id="PF22776">
    <property type="entry name" value="K_trans_C"/>
    <property type="match status" value="1"/>
</dbReference>
<evidence type="ECO:0000256" key="9">
    <source>
        <dbReference type="SAM" id="Phobius"/>
    </source>
</evidence>
<organism evidence="12">
    <name type="scientific">Darwinula stevensoni</name>
    <dbReference type="NCBI Taxonomy" id="69355"/>
    <lineage>
        <taxon>Eukaryota</taxon>
        <taxon>Metazoa</taxon>
        <taxon>Ecdysozoa</taxon>
        <taxon>Arthropoda</taxon>
        <taxon>Crustacea</taxon>
        <taxon>Oligostraca</taxon>
        <taxon>Ostracoda</taxon>
        <taxon>Podocopa</taxon>
        <taxon>Podocopida</taxon>
        <taxon>Darwinulocopina</taxon>
        <taxon>Darwinuloidea</taxon>
        <taxon>Darwinulidae</taxon>
        <taxon>Darwinula</taxon>
    </lineage>
</organism>
<evidence type="ECO:0000313" key="12">
    <source>
        <dbReference type="EMBL" id="CAD7254821.1"/>
    </source>
</evidence>
<evidence type="ECO:0000313" key="13">
    <source>
        <dbReference type="Proteomes" id="UP000677054"/>
    </source>
</evidence>
<dbReference type="GO" id="GO:0015079">
    <property type="term" value="F:potassium ion transmembrane transporter activity"/>
    <property type="evidence" value="ECO:0007669"/>
    <property type="project" value="InterPro"/>
</dbReference>
<dbReference type="InterPro" id="IPR003855">
    <property type="entry name" value="K+_transporter"/>
</dbReference>
<keyword evidence="6 9" id="KW-1133">Transmembrane helix</keyword>
<dbReference type="EMBL" id="CAJPEV010013049">
    <property type="protein sequence ID" value="CAG0906656.1"/>
    <property type="molecule type" value="Genomic_DNA"/>
</dbReference>
<keyword evidence="8 9" id="KW-0472">Membrane</keyword>
<evidence type="ECO:0000259" key="10">
    <source>
        <dbReference type="Pfam" id="PF02705"/>
    </source>
</evidence>
<protein>
    <recommendedName>
        <fullName evidence="14">Potassium transporter Kup</fullName>
    </recommendedName>
</protein>
<comment type="subcellular location">
    <subcellularLocation>
        <location evidence="1">Membrane</location>
        <topology evidence="1">Multi-pass membrane protein</topology>
    </subcellularLocation>
</comment>
<gene>
    <name evidence="12" type="ORF">DSTB1V02_LOCUS14567</name>
</gene>
<feature type="transmembrane region" description="Helical" evidence="9">
    <location>
        <begin position="319"/>
        <end position="338"/>
    </location>
</feature>
<feature type="non-terminal residue" evidence="12">
    <location>
        <position position="1"/>
    </location>
</feature>
<keyword evidence="4 9" id="KW-0812">Transmembrane</keyword>
<reference evidence="12" key="1">
    <citation type="submission" date="2020-11" db="EMBL/GenBank/DDBJ databases">
        <authorList>
            <person name="Tran Van P."/>
        </authorList>
    </citation>
    <scope>NUCLEOTIDE SEQUENCE</scope>
</reference>
<evidence type="ECO:0000256" key="5">
    <source>
        <dbReference type="ARBA" id="ARBA00022958"/>
    </source>
</evidence>
<dbReference type="Proteomes" id="UP000677054">
    <property type="component" value="Unassembled WGS sequence"/>
</dbReference>
<evidence type="ECO:0008006" key="14">
    <source>
        <dbReference type="Google" id="ProtNLM"/>
    </source>
</evidence>
<accession>A0A7R9AIS7</accession>
<evidence type="ECO:0000256" key="7">
    <source>
        <dbReference type="ARBA" id="ARBA00023065"/>
    </source>
</evidence>
<feature type="non-terminal residue" evidence="12">
    <location>
        <position position="542"/>
    </location>
</feature>
<evidence type="ECO:0000256" key="3">
    <source>
        <dbReference type="ARBA" id="ARBA00022538"/>
    </source>
</evidence>
<feature type="transmembrane region" description="Helical" evidence="9">
    <location>
        <begin position="265"/>
        <end position="287"/>
    </location>
</feature>
<name>A0A7R9AIS7_9CRUS</name>
<feature type="transmembrane region" description="Helical" evidence="9">
    <location>
        <begin position="78"/>
        <end position="100"/>
    </location>
</feature>
<dbReference type="PANTHER" id="PTHR30540:SF83">
    <property type="entry name" value="K+ POTASSIUM TRANSPORTER"/>
    <property type="match status" value="1"/>
</dbReference>
<feature type="transmembrane region" description="Helical" evidence="9">
    <location>
        <begin position="225"/>
        <end position="245"/>
    </location>
</feature>